<dbReference type="Proteomes" id="UP000055024">
    <property type="component" value="Unassembled WGS sequence"/>
</dbReference>
<comment type="caution">
    <text evidence="2">The sequence shown here is derived from an EMBL/GenBank/DDBJ whole genome shotgun (WGS) entry which is preliminary data.</text>
</comment>
<keyword evidence="3" id="KW-1185">Reference proteome</keyword>
<dbReference type="EMBL" id="JYDP01000015">
    <property type="protein sequence ID" value="KRZ15780.1"/>
    <property type="molecule type" value="Genomic_DNA"/>
</dbReference>
<reference evidence="2 3" key="1">
    <citation type="submission" date="2015-01" db="EMBL/GenBank/DDBJ databases">
        <title>Evolution of Trichinella species and genotypes.</title>
        <authorList>
            <person name="Korhonen P.K."/>
            <person name="Edoardo P."/>
            <person name="Giuseppe L.R."/>
            <person name="Gasser R.B."/>
        </authorList>
    </citation>
    <scope>NUCLEOTIDE SEQUENCE [LARGE SCALE GENOMIC DNA]</scope>
    <source>
        <strain evidence="2">ISS1029</strain>
    </source>
</reference>
<evidence type="ECO:0000313" key="2">
    <source>
        <dbReference type="EMBL" id="KRZ15780.1"/>
    </source>
</evidence>
<evidence type="ECO:0000313" key="3">
    <source>
        <dbReference type="Proteomes" id="UP000055024"/>
    </source>
</evidence>
<gene>
    <name evidence="2" type="ORF">T11_5883</name>
</gene>
<keyword evidence="1" id="KW-1133">Transmembrane helix</keyword>
<evidence type="ECO:0000256" key="1">
    <source>
        <dbReference type="SAM" id="Phobius"/>
    </source>
</evidence>
<name>A0A0V1I059_9BILA</name>
<keyword evidence="1" id="KW-0812">Transmembrane</keyword>
<dbReference type="AlphaFoldDB" id="A0A0V1I059"/>
<accession>A0A0V1I059</accession>
<feature type="transmembrane region" description="Helical" evidence="1">
    <location>
        <begin position="6"/>
        <end position="27"/>
    </location>
</feature>
<proteinExistence type="predicted"/>
<protein>
    <submittedName>
        <fullName evidence="2">Uncharacterized protein</fullName>
    </submittedName>
</protein>
<organism evidence="2 3">
    <name type="scientific">Trichinella zimbabwensis</name>
    <dbReference type="NCBI Taxonomy" id="268475"/>
    <lineage>
        <taxon>Eukaryota</taxon>
        <taxon>Metazoa</taxon>
        <taxon>Ecdysozoa</taxon>
        <taxon>Nematoda</taxon>
        <taxon>Enoplea</taxon>
        <taxon>Dorylaimia</taxon>
        <taxon>Trichinellida</taxon>
        <taxon>Trichinellidae</taxon>
        <taxon>Trichinella</taxon>
    </lineage>
</organism>
<keyword evidence="1" id="KW-0472">Membrane</keyword>
<sequence length="126" mass="14727">MTVIIPFMTLLAIYVGTFHQVIVLSIVSKKRTAETVRIINFEVHEMQPLRKTLLTGLNNRILRPLLKYLLEKVKETKDILMERLYSAYLLWPGFLWTGLELTANKNMKHFYLRTVGVTGRVQEVHL</sequence>